<feature type="transmembrane region" description="Helical" evidence="7">
    <location>
        <begin position="72"/>
        <end position="91"/>
    </location>
</feature>
<accession>A0A6G8PVH8</accession>
<dbReference type="GO" id="GO:0005886">
    <property type="term" value="C:plasma membrane"/>
    <property type="evidence" value="ECO:0007669"/>
    <property type="project" value="UniProtKB-SubCell"/>
</dbReference>
<keyword evidence="5 7" id="KW-0472">Membrane</keyword>
<dbReference type="GO" id="GO:0015658">
    <property type="term" value="F:branched-chain amino acid transmembrane transporter activity"/>
    <property type="evidence" value="ECO:0007669"/>
    <property type="project" value="InterPro"/>
</dbReference>
<dbReference type="CDD" id="cd06581">
    <property type="entry name" value="TM_PBP1_LivM_like"/>
    <property type="match status" value="1"/>
</dbReference>
<dbReference type="PANTHER" id="PTHR30482">
    <property type="entry name" value="HIGH-AFFINITY BRANCHED-CHAIN AMINO ACID TRANSPORT SYSTEM PERMEASE"/>
    <property type="match status" value="1"/>
</dbReference>
<reference evidence="8 9" key="1">
    <citation type="submission" date="2019-10" db="EMBL/GenBank/DDBJ databases">
        <title>Rubrobacter sp nov SCSIO 52915 isolated from a deep-sea sediment in the South China Sea.</title>
        <authorList>
            <person name="Chen R.W."/>
        </authorList>
    </citation>
    <scope>NUCLEOTIDE SEQUENCE [LARGE SCALE GENOMIC DNA]</scope>
    <source>
        <strain evidence="8 9">SCSIO 52915</strain>
    </source>
</reference>
<dbReference type="AlphaFoldDB" id="A0A6G8PVH8"/>
<keyword evidence="4 7" id="KW-1133">Transmembrane helix</keyword>
<dbReference type="Proteomes" id="UP000502706">
    <property type="component" value="Chromosome"/>
</dbReference>
<feature type="transmembrane region" description="Helical" evidence="7">
    <location>
        <begin position="17"/>
        <end position="33"/>
    </location>
</feature>
<dbReference type="InterPro" id="IPR043428">
    <property type="entry name" value="LivM-like"/>
</dbReference>
<feature type="region of interest" description="Disordered" evidence="6">
    <location>
        <begin position="378"/>
        <end position="399"/>
    </location>
</feature>
<dbReference type="RefSeq" id="WP_166395887.1">
    <property type="nucleotide sequence ID" value="NZ_CP045121.1"/>
</dbReference>
<organism evidence="8 9">
    <name type="scientific">Rubrobacter marinus</name>
    <dbReference type="NCBI Taxonomy" id="2653852"/>
    <lineage>
        <taxon>Bacteria</taxon>
        <taxon>Bacillati</taxon>
        <taxon>Actinomycetota</taxon>
        <taxon>Rubrobacteria</taxon>
        <taxon>Rubrobacterales</taxon>
        <taxon>Rubrobacteraceae</taxon>
        <taxon>Rubrobacter</taxon>
    </lineage>
</organism>
<feature type="transmembrane region" description="Helical" evidence="7">
    <location>
        <begin position="349"/>
        <end position="367"/>
    </location>
</feature>
<evidence type="ECO:0000313" key="8">
    <source>
        <dbReference type="EMBL" id="QIN78210.1"/>
    </source>
</evidence>
<evidence type="ECO:0000256" key="7">
    <source>
        <dbReference type="SAM" id="Phobius"/>
    </source>
</evidence>
<evidence type="ECO:0000313" key="9">
    <source>
        <dbReference type="Proteomes" id="UP000502706"/>
    </source>
</evidence>
<dbReference type="Pfam" id="PF02653">
    <property type="entry name" value="BPD_transp_2"/>
    <property type="match status" value="1"/>
</dbReference>
<sequence length="399" mass="42490">MSAANATGRGASPLKRFGLPALLIALALLFPFLDDGLGLGLMFPVIVIAVYVMLALGLNIVIGFAGLLDLGFVAFYALGAYVVGWFASGHFNQVSISFLSTARSISGGSPAGIHISFWILLIVAGAFTALCGIIIGAPTLRLRGDYLAIVTLGFGEIIPRFFQNGDNLGGFNLTNGTIGIKSIDSPGISILPDSLSTWQRFGTLDLNPWYYTILLLVLITVYVNIRLRDSRLGRAWVSVREDETAAAAMGINPVTTKLWAYALGAMFGGVAGAFYGAFIKSIFPTSFSFNISILVLCMVILGGMGNIYGVILGAIALQGINFYLLPQINDWVHAIGESLGSPLLAGADIPKYNFFIFGIILVLMMLLRPEGIIPNRQRQEELHDDSDAGGDALGGTVRA</sequence>
<keyword evidence="2" id="KW-1003">Cell membrane</keyword>
<evidence type="ECO:0000256" key="4">
    <source>
        <dbReference type="ARBA" id="ARBA00022989"/>
    </source>
</evidence>
<dbReference type="InterPro" id="IPR001851">
    <property type="entry name" value="ABC_transp_permease"/>
</dbReference>
<evidence type="ECO:0008006" key="10">
    <source>
        <dbReference type="Google" id="ProtNLM"/>
    </source>
</evidence>
<gene>
    <name evidence="8" type="ORF">GBA65_06455</name>
</gene>
<evidence type="ECO:0000256" key="3">
    <source>
        <dbReference type="ARBA" id="ARBA00022692"/>
    </source>
</evidence>
<protein>
    <recommendedName>
        <fullName evidence="10">Branched-chain amino acid ABC transporter permease</fullName>
    </recommendedName>
</protein>
<feature type="transmembrane region" description="Helical" evidence="7">
    <location>
        <begin position="39"/>
        <end position="65"/>
    </location>
</feature>
<feature type="transmembrane region" description="Helical" evidence="7">
    <location>
        <begin position="208"/>
        <end position="225"/>
    </location>
</feature>
<evidence type="ECO:0000256" key="2">
    <source>
        <dbReference type="ARBA" id="ARBA00022475"/>
    </source>
</evidence>
<evidence type="ECO:0000256" key="1">
    <source>
        <dbReference type="ARBA" id="ARBA00004651"/>
    </source>
</evidence>
<feature type="transmembrane region" description="Helical" evidence="7">
    <location>
        <begin position="258"/>
        <end position="276"/>
    </location>
</feature>
<keyword evidence="3 7" id="KW-0812">Transmembrane</keyword>
<dbReference type="EMBL" id="CP045121">
    <property type="protein sequence ID" value="QIN78210.1"/>
    <property type="molecule type" value="Genomic_DNA"/>
</dbReference>
<dbReference type="PANTHER" id="PTHR30482:SF10">
    <property type="entry name" value="HIGH-AFFINITY BRANCHED-CHAIN AMINO ACID TRANSPORT PROTEIN BRAE"/>
    <property type="match status" value="1"/>
</dbReference>
<keyword evidence="9" id="KW-1185">Reference proteome</keyword>
<evidence type="ECO:0000256" key="5">
    <source>
        <dbReference type="ARBA" id="ARBA00023136"/>
    </source>
</evidence>
<comment type="subcellular location">
    <subcellularLocation>
        <location evidence="1">Cell membrane</location>
        <topology evidence="1">Multi-pass membrane protein</topology>
    </subcellularLocation>
</comment>
<name>A0A6G8PVH8_9ACTN</name>
<feature type="transmembrane region" description="Helical" evidence="7">
    <location>
        <begin position="111"/>
        <end position="137"/>
    </location>
</feature>
<proteinExistence type="predicted"/>
<evidence type="ECO:0000256" key="6">
    <source>
        <dbReference type="SAM" id="MobiDB-lite"/>
    </source>
</evidence>
<dbReference type="KEGG" id="rmar:GBA65_06455"/>